<keyword evidence="1" id="KW-0812">Transmembrane</keyword>
<evidence type="ECO:0000313" key="3">
    <source>
        <dbReference type="Proteomes" id="UP000265703"/>
    </source>
</evidence>
<protein>
    <submittedName>
        <fullName evidence="2">Uncharacterized protein</fullName>
    </submittedName>
</protein>
<reference evidence="2 3" key="1">
    <citation type="submission" date="2018-06" db="EMBL/GenBank/DDBJ databases">
        <title>Comparative genomics reveals the genomic features of Rhizophagus irregularis, R. cerebriforme, R. diaphanum and Gigaspora rosea, and their symbiotic lifestyle signature.</title>
        <authorList>
            <person name="Morin E."/>
            <person name="San Clemente H."/>
            <person name="Chen E.C.H."/>
            <person name="De La Providencia I."/>
            <person name="Hainaut M."/>
            <person name="Kuo A."/>
            <person name="Kohler A."/>
            <person name="Murat C."/>
            <person name="Tang N."/>
            <person name="Roy S."/>
            <person name="Loubradou J."/>
            <person name="Henrissat B."/>
            <person name="Grigoriev I.V."/>
            <person name="Corradi N."/>
            <person name="Roux C."/>
            <person name="Martin F.M."/>
        </authorList>
    </citation>
    <scope>NUCLEOTIDE SEQUENCE [LARGE SCALE GENOMIC DNA]</scope>
    <source>
        <strain evidence="2 3">DAOM 227022</strain>
    </source>
</reference>
<name>A0A397TE59_9GLOM</name>
<evidence type="ECO:0000256" key="1">
    <source>
        <dbReference type="SAM" id="Phobius"/>
    </source>
</evidence>
<dbReference type="SUPFAM" id="SSF48264">
    <property type="entry name" value="Cytochrome P450"/>
    <property type="match status" value="1"/>
</dbReference>
<dbReference type="GO" id="GO:0005506">
    <property type="term" value="F:iron ion binding"/>
    <property type="evidence" value="ECO:0007669"/>
    <property type="project" value="InterPro"/>
</dbReference>
<sequence>MTNIPSNECASYVPPVDILQKLIEFLQEDFKIDFDVLTDYIIAAIFAAINMQIIQISKRNIRRTRTIIKNKRENIIPLNKLMHMTLNSHFTFSNGYQVPKDRFVYIRLQEVHCSEELHGENPNEFNPFRHIVHPAPRVEKNFLLVKLKLLYIIYI</sequence>
<keyword evidence="1" id="KW-0472">Membrane</keyword>
<accession>A0A397TE59</accession>
<organism evidence="2 3">
    <name type="scientific">Glomus cerebriforme</name>
    <dbReference type="NCBI Taxonomy" id="658196"/>
    <lineage>
        <taxon>Eukaryota</taxon>
        <taxon>Fungi</taxon>
        <taxon>Fungi incertae sedis</taxon>
        <taxon>Mucoromycota</taxon>
        <taxon>Glomeromycotina</taxon>
        <taxon>Glomeromycetes</taxon>
        <taxon>Glomerales</taxon>
        <taxon>Glomeraceae</taxon>
        <taxon>Glomus</taxon>
    </lineage>
</organism>
<dbReference type="Gene3D" id="1.10.630.10">
    <property type="entry name" value="Cytochrome P450"/>
    <property type="match status" value="1"/>
</dbReference>
<dbReference type="GO" id="GO:0020037">
    <property type="term" value="F:heme binding"/>
    <property type="evidence" value="ECO:0007669"/>
    <property type="project" value="InterPro"/>
</dbReference>
<feature type="transmembrane region" description="Helical" evidence="1">
    <location>
        <begin position="40"/>
        <end position="57"/>
    </location>
</feature>
<dbReference type="InterPro" id="IPR036396">
    <property type="entry name" value="Cyt_P450_sf"/>
</dbReference>
<proteinExistence type="predicted"/>
<evidence type="ECO:0000313" key="2">
    <source>
        <dbReference type="EMBL" id="RIA95609.1"/>
    </source>
</evidence>
<dbReference type="AlphaFoldDB" id="A0A397TE59"/>
<dbReference type="Proteomes" id="UP000265703">
    <property type="component" value="Unassembled WGS sequence"/>
</dbReference>
<dbReference type="STRING" id="658196.A0A397TE59"/>
<dbReference type="GO" id="GO:0004497">
    <property type="term" value="F:monooxygenase activity"/>
    <property type="evidence" value="ECO:0007669"/>
    <property type="project" value="InterPro"/>
</dbReference>
<keyword evidence="3" id="KW-1185">Reference proteome</keyword>
<keyword evidence="1" id="KW-1133">Transmembrane helix</keyword>
<dbReference type="EMBL" id="QKYT01000058">
    <property type="protein sequence ID" value="RIA95609.1"/>
    <property type="molecule type" value="Genomic_DNA"/>
</dbReference>
<comment type="caution">
    <text evidence="2">The sequence shown here is derived from an EMBL/GenBank/DDBJ whole genome shotgun (WGS) entry which is preliminary data.</text>
</comment>
<dbReference type="OrthoDB" id="1844152at2759"/>
<dbReference type="GO" id="GO:0016705">
    <property type="term" value="F:oxidoreductase activity, acting on paired donors, with incorporation or reduction of molecular oxygen"/>
    <property type="evidence" value="ECO:0007669"/>
    <property type="project" value="InterPro"/>
</dbReference>
<gene>
    <name evidence="2" type="ORF">C1645_816420</name>
</gene>